<name>A0ABQ9HAX9_9NEOP</name>
<reference evidence="1 2" key="1">
    <citation type="submission" date="2023-02" db="EMBL/GenBank/DDBJ databases">
        <title>LHISI_Scaffold_Assembly.</title>
        <authorList>
            <person name="Stuart O.P."/>
            <person name="Cleave R."/>
            <person name="Magrath M.J.L."/>
            <person name="Mikheyev A.S."/>
        </authorList>
    </citation>
    <scope>NUCLEOTIDE SEQUENCE [LARGE SCALE GENOMIC DNA]</scope>
    <source>
        <strain evidence="1">Daus_M_001</strain>
        <tissue evidence="1">Leg muscle</tissue>
    </source>
</reference>
<accession>A0ABQ9HAX9</accession>
<keyword evidence="2" id="KW-1185">Reference proteome</keyword>
<comment type="caution">
    <text evidence="1">The sequence shown here is derived from an EMBL/GenBank/DDBJ whole genome shotgun (WGS) entry which is preliminary data.</text>
</comment>
<proteinExistence type="predicted"/>
<protein>
    <recommendedName>
        <fullName evidence="3">PiggyBac transposable element-derived protein domain-containing protein</fullName>
    </recommendedName>
</protein>
<dbReference type="EMBL" id="JARBHB010000006">
    <property type="protein sequence ID" value="KAJ8881361.1"/>
    <property type="molecule type" value="Genomic_DNA"/>
</dbReference>
<evidence type="ECO:0000313" key="2">
    <source>
        <dbReference type="Proteomes" id="UP001159363"/>
    </source>
</evidence>
<sequence length="148" mass="16775">MIDESTGDMCKPEVITFYNLTKEVVDVVDEMKASYVNSRISYKCDTNDQIDRRTYIKALSLDLMKPHLVIRASIPTLPGQLVCQFKHVSGLQVVDNQPPPTEGFCGICPRGKNRRTKKICARYTIPICNEYTMFTCVRCVEGDNSDND</sequence>
<organism evidence="1 2">
    <name type="scientific">Dryococelus australis</name>
    <dbReference type="NCBI Taxonomy" id="614101"/>
    <lineage>
        <taxon>Eukaryota</taxon>
        <taxon>Metazoa</taxon>
        <taxon>Ecdysozoa</taxon>
        <taxon>Arthropoda</taxon>
        <taxon>Hexapoda</taxon>
        <taxon>Insecta</taxon>
        <taxon>Pterygota</taxon>
        <taxon>Neoptera</taxon>
        <taxon>Polyneoptera</taxon>
        <taxon>Phasmatodea</taxon>
        <taxon>Verophasmatodea</taxon>
        <taxon>Anareolatae</taxon>
        <taxon>Phasmatidae</taxon>
        <taxon>Eurycanthinae</taxon>
        <taxon>Dryococelus</taxon>
    </lineage>
</organism>
<dbReference type="Proteomes" id="UP001159363">
    <property type="component" value="Chromosome 5"/>
</dbReference>
<evidence type="ECO:0000313" key="1">
    <source>
        <dbReference type="EMBL" id="KAJ8881361.1"/>
    </source>
</evidence>
<evidence type="ECO:0008006" key="3">
    <source>
        <dbReference type="Google" id="ProtNLM"/>
    </source>
</evidence>
<gene>
    <name evidence="1" type="ORF">PR048_017842</name>
</gene>